<dbReference type="InterPro" id="IPR015797">
    <property type="entry name" value="NUDIX_hydrolase-like_dom_sf"/>
</dbReference>
<name>A0A160TPF5_9ZZZZ</name>
<feature type="compositionally biased region" description="Basic and acidic residues" evidence="3">
    <location>
        <begin position="174"/>
        <end position="183"/>
    </location>
</feature>
<evidence type="ECO:0000256" key="3">
    <source>
        <dbReference type="SAM" id="MobiDB-lite"/>
    </source>
</evidence>
<feature type="compositionally biased region" description="Polar residues" evidence="3">
    <location>
        <begin position="235"/>
        <end position="248"/>
    </location>
</feature>
<dbReference type="EC" id="3.6.1.13" evidence="5"/>
<feature type="compositionally biased region" description="Low complexity" evidence="3">
    <location>
        <begin position="1"/>
        <end position="19"/>
    </location>
</feature>
<proteinExistence type="predicted"/>
<feature type="region of interest" description="Disordered" evidence="3">
    <location>
        <begin position="1"/>
        <end position="32"/>
    </location>
</feature>
<feature type="region of interest" description="Disordered" evidence="3">
    <location>
        <begin position="133"/>
        <end position="248"/>
    </location>
</feature>
<gene>
    <name evidence="5" type="ORF">MGWOODY_Smn2749</name>
</gene>
<evidence type="ECO:0000313" key="5">
    <source>
        <dbReference type="EMBL" id="CUS45519.1"/>
    </source>
</evidence>
<dbReference type="CDD" id="cd03424">
    <property type="entry name" value="NUDIX_ADPRase_Nudt5_UGPPase_Nudt14"/>
    <property type="match status" value="1"/>
</dbReference>
<comment type="cofactor">
    <cofactor evidence="1">
        <name>Mg(2+)</name>
        <dbReference type="ChEBI" id="CHEBI:18420"/>
    </cofactor>
</comment>
<dbReference type="Gene3D" id="3.90.79.10">
    <property type="entry name" value="Nucleoside Triphosphate Pyrophosphohydrolase"/>
    <property type="match status" value="1"/>
</dbReference>
<dbReference type="GO" id="GO:0006753">
    <property type="term" value="P:nucleoside phosphate metabolic process"/>
    <property type="evidence" value="ECO:0007669"/>
    <property type="project" value="TreeGrafter"/>
</dbReference>
<sequence>MVAAASPAAAGPAVAAAHRGAGDGAYRSSQCRRTRAGRRCGHACRARHRRDRDDRQPAIPVSCRASLRLRRRARGDRAGGDEPGHVRGEVRLVLERLGRSVFPHDPLLGADRRDDHLPDRALHARLGAAAHGAHPARHAVAARAAARDPVFQGRGGAPDRSAGRHPALSLARANRRDRCRRGDPQGSAGRALGRGDDRAGRRGARRPPGRGDGRRSDSDRGDPIGEFPQDRNRPQRTSGQADRTMNSPADTVWEGKYILVKKQGTWEYVSRARNIQAAVILAIDEGEVILVEQYRVPLGKRCLELPAGLVGDEEEGEAPETSAARELEEETGYRPAAVEAIGYFQSSPGMVSEGFTLVRATGLTRVSEGGGHGDEDITVHRVPLDGIADFVAARRAEGVAIDVRMLLLLSQSILG</sequence>
<dbReference type="PROSITE" id="PS51462">
    <property type="entry name" value="NUDIX"/>
    <property type="match status" value="1"/>
</dbReference>
<feature type="region of interest" description="Disordered" evidence="3">
    <location>
        <begin position="37"/>
        <end position="56"/>
    </location>
</feature>
<dbReference type="PANTHER" id="PTHR11839">
    <property type="entry name" value="UDP/ADP-SUGAR PYROPHOSPHATASE"/>
    <property type="match status" value="1"/>
</dbReference>
<dbReference type="Pfam" id="PF00293">
    <property type="entry name" value="NUDIX"/>
    <property type="match status" value="1"/>
</dbReference>
<feature type="compositionally biased region" description="Basic residues" evidence="3">
    <location>
        <begin position="37"/>
        <end position="50"/>
    </location>
</feature>
<feature type="domain" description="Nudix hydrolase" evidence="4">
    <location>
        <begin position="273"/>
        <end position="407"/>
    </location>
</feature>
<dbReference type="GO" id="GO:0047631">
    <property type="term" value="F:ADP-ribose diphosphatase activity"/>
    <property type="evidence" value="ECO:0007669"/>
    <property type="project" value="UniProtKB-EC"/>
</dbReference>
<accession>A0A160TPF5</accession>
<organism evidence="5">
    <name type="scientific">hydrothermal vent metagenome</name>
    <dbReference type="NCBI Taxonomy" id="652676"/>
    <lineage>
        <taxon>unclassified sequences</taxon>
        <taxon>metagenomes</taxon>
        <taxon>ecological metagenomes</taxon>
    </lineage>
</organism>
<reference evidence="5" key="1">
    <citation type="submission" date="2015-10" db="EMBL/GenBank/DDBJ databases">
        <authorList>
            <person name="Gilbert D.G."/>
        </authorList>
    </citation>
    <scope>NUCLEOTIDE SEQUENCE</scope>
</reference>
<dbReference type="GO" id="GO:0019693">
    <property type="term" value="P:ribose phosphate metabolic process"/>
    <property type="evidence" value="ECO:0007669"/>
    <property type="project" value="TreeGrafter"/>
</dbReference>
<dbReference type="PANTHER" id="PTHR11839:SF18">
    <property type="entry name" value="NUDIX HYDROLASE DOMAIN-CONTAINING PROTEIN"/>
    <property type="match status" value="1"/>
</dbReference>
<evidence type="ECO:0000256" key="1">
    <source>
        <dbReference type="ARBA" id="ARBA00001946"/>
    </source>
</evidence>
<dbReference type="EMBL" id="CZQE01000271">
    <property type="protein sequence ID" value="CUS45519.1"/>
    <property type="molecule type" value="Genomic_DNA"/>
</dbReference>
<feature type="compositionally biased region" description="Low complexity" evidence="3">
    <location>
        <begin position="133"/>
        <end position="150"/>
    </location>
</feature>
<evidence type="ECO:0000256" key="2">
    <source>
        <dbReference type="ARBA" id="ARBA00022801"/>
    </source>
</evidence>
<feature type="compositionally biased region" description="Basic and acidic residues" evidence="3">
    <location>
        <begin position="209"/>
        <end position="233"/>
    </location>
</feature>
<protein>
    <submittedName>
        <fullName evidence="5">ADP-ribose pyrophosphatase</fullName>
        <ecNumber evidence="5">3.6.1.13</ecNumber>
    </submittedName>
</protein>
<dbReference type="AlphaFoldDB" id="A0A160TPF5"/>
<evidence type="ECO:0000259" key="4">
    <source>
        <dbReference type="PROSITE" id="PS51462"/>
    </source>
</evidence>
<dbReference type="SUPFAM" id="SSF55811">
    <property type="entry name" value="Nudix"/>
    <property type="match status" value="1"/>
</dbReference>
<dbReference type="InterPro" id="IPR000086">
    <property type="entry name" value="NUDIX_hydrolase_dom"/>
</dbReference>
<keyword evidence="2 5" id="KW-0378">Hydrolase</keyword>